<sequence>MSIFMAQTACAYAAAPPSPKQHSRTSSAFSISAKPDEDWTKISDLVERRRIQNRIAQRNYRKKLKQRLEDLERRAGFSGDSESKEKPHRITKIGRSSPKPRKPEPCTAVKPVVSQDQFIYSMVSTDRPSPGIYSPRARSDTFTEFSSSTYSASDKIFLAPNDPAQAYPPMTIGDTYHNYTLASIVPMMFPSIIHASAAIEREPYQASDNLAISATYHYTPSMSFNAPCPYDQPNFHTPDSSDHSSNCSEAGYEYPTEPLSMPNRPGPVHPQRETEYYICNSHLNPAKTTTMTKTWFAIDHEYGQM</sequence>
<name>A0A430KXP4_9HYPO</name>
<dbReference type="Proteomes" id="UP000287124">
    <property type="component" value="Unassembled WGS sequence"/>
</dbReference>
<feature type="compositionally biased region" description="Polar residues" evidence="1">
    <location>
        <begin position="235"/>
        <end position="248"/>
    </location>
</feature>
<dbReference type="PANTHER" id="PTHR39607:SF2">
    <property type="entry name" value="BZIP DOMAIN-CONTAINING PROTEIN"/>
    <property type="match status" value="1"/>
</dbReference>
<evidence type="ECO:0000313" key="4">
    <source>
        <dbReference type="Proteomes" id="UP000287124"/>
    </source>
</evidence>
<feature type="domain" description="BZIP" evidence="2">
    <location>
        <begin position="48"/>
        <end position="63"/>
    </location>
</feature>
<feature type="region of interest" description="Disordered" evidence="1">
    <location>
        <begin position="75"/>
        <end position="107"/>
    </location>
</feature>
<reference evidence="3 4" key="1">
    <citation type="submission" date="2017-06" db="EMBL/GenBank/DDBJ databases">
        <title>Comparative genomic analysis of Ambrosia Fusariam Clade fungi.</title>
        <authorList>
            <person name="Stajich J.E."/>
            <person name="Carrillo J."/>
            <person name="Kijimoto T."/>
            <person name="Eskalen A."/>
            <person name="O'Donnell K."/>
            <person name="Kasson M."/>
        </authorList>
    </citation>
    <scope>NUCLEOTIDE SEQUENCE [LARGE SCALE GENOMIC DNA]</scope>
    <source>
        <strain evidence="3 4">UCR1854</strain>
    </source>
</reference>
<dbReference type="PROSITE" id="PS00036">
    <property type="entry name" value="BZIP_BASIC"/>
    <property type="match status" value="1"/>
</dbReference>
<evidence type="ECO:0000259" key="2">
    <source>
        <dbReference type="PROSITE" id="PS00036"/>
    </source>
</evidence>
<dbReference type="Gene3D" id="1.20.5.170">
    <property type="match status" value="1"/>
</dbReference>
<comment type="caution">
    <text evidence="3">The sequence shown here is derived from an EMBL/GenBank/DDBJ whole genome shotgun (WGS) entry which is preliminary data.</text>
</comment>
<organism evidence="3 4">
    <name type="scientific">Fusarium euwallaceae</name>
    <dbReference type="NCBI Taxonomy" id="1147111"/>
    <lineage>
        <taxon>Eukaryota</taxon>
        <taxon>Fungi</taxon>
        <taxon>Dikarya</taxon>
        <taxon>Ascomycota</taxon>
        <taxon>Pezizomycotina</taxon>
        <taxon>Sordariomycetes</taxon>
        <taxon>Hypocreomycetidae</taxon>
        <taxon>Hypocreales</taxon>
        <taxon>Nectriaceae</taxon>
        <taxon>Fusarium</taxon>
        <taxon>Fusarium solani species complex</taxon>
    </lineage>
</organism>
<dbReference type="PANTHER" id="PTHR39607">
    <property type="entry name" value="XANTHOCILLIN BIOSYNTHESIS CLUSTER TRANSCRIPTION FACTOR XANC-RELATED"/>
    <property type="match status" value="1"/>
</dbReference>
<dbReference type="InterPro" id="IPR052635">
    <property type="entry name" value="Sec_Metab_Biosynth_Reg"/>
</dbReference>
<dbReference type="InterPro" id="IPR004827">
    <property type="entry name" value="bZIP"/>
</dbReference>
<feature type="region of interest" description="Disordered" evidence="1">
    <location>
        <begin position="13"/>
        <end position="33"/>
    </location>
</feature>
<evidence type="ECO:0000256" key="1">
    <source>
        <dbReference type="SAM" id="MobiDB-lite"/>
    </source>
</evidence>
<dbReference type="AlphaFoldDB" id="A0A430KXP4"/>
<evidence type="ECO:0000313" key="3">
    <source>
        <dbReference type="EMBL" id="RTE68260.1"/>
    </source>
</evidence>
<dbReference type="SUPFAM" id="SSF57959">
    <property type="entry name" value="Leucine zipper domain"/>
    <property type="match status" value="1"/>
</dbReference>
<proteinExistence type="predicted"/>
<keyword evidence="4" id="KW-1185">Reference proteome</keyword>
<protein>
    <recommendedName>
        <fullName evidence="2">BZIP domain-containing protein</fullName>
    </recommendedName>
</protein>
<dbReference type="InterPro" id="IPR046347">
    <property type="entry name" value="bZIP_sf"/>
</dbReference>
<dbReference type="CDD" id="cd14688">
    <property type="entry name" value="bZIP_YAP"/>
    <property type="match status" value="1"/>
</dbReference>
<feature type="region of interest" description="Disordered" evidence="1">
    <location>
        <begin position="235"/>
        <end position="267"/>
    </location>
</feature>
<gene>
    <name evidence="3" type="ORF">BHE90_017363</name>
</gene>
<feature type="compositionally biased region" description="Basic and acidic residues" evidence="1">
    <location>
        <begin position="75"/>
        <end position="85"/>
    </location>
</feature>
<accession>A0A430KXP4</accession>
<dbReference type="EMBL" id="MIKF01000987">
    <property type="protein sequence ID" value="RTE68260.1"/>
    <property type="molecule type" value="Genomic_DNA"/>
</dbReference>
<dbReference type="GO" id="GO:0003700">
    <property type="term" value="F:DNA-binding transcription factor activity"/>
    <property type="evidence" value="ECO:0007669"/>
    <property type="project" value="InterPro"/>
</dbReference>